<evidence type="ECO:0000259" key="8">
    <source>
        <dbReference type="Pfam" id="PF01895"/>
    </source>
</evidence>
<dbReference type="SUPFAM" id="SSF109755">
    <property type="entry name" value="PhoU-like"/>
    <property type="match status" value="1"/>
</dbReference>
<dbReference type="PIRSF" id="PIRSF003107">
    <property type="entry name" value="PhoU"/>
    <property type="match status" value="1"/>
</dbReference>
<keyword evidence="4 7" id="KW-0813">Transport</keyword>
<comment type="similarity">
    <text evidence="2 7">Belongs to the PhoU family.</text>
</comment>
<dbReference type="GO" id="GO:0006817">
    <property type="term" value="P:phosphate ion transport"/>
    <property type="evidence" value="ECO:0007669"/>
    <property type="project" value="UniProtKB-KW"/>
</dbReference>
<sequence>MRERLDNEIMALNSELVRMVSYAEDAVNMATKALNEHTPDVVERAVEANAEVERLNQTIERRCLNILLKEQPVAGDLRLVSSTLKMITDVNRISDQAANIAEITLRHPDICGSTDSIPLRQMGEAGERMLSDVINAFVGKDLDLAKTVVDTDEVIDRLYRDLQQSLVAKIKNDADDVELAIQVILIAKYFERIGDHTVNMAHWVYYTMTGELKR</sequence>
<dbReference type="Proteomes" id="UP000198995">
    <property type="component" value="Unassembled WGS sequence"/>
</dbReference>
<evidence type="ECO:0000256" key="3">
    <source>
        <dbReference type="ARBA" id="ARBA00011738"/>
    </source>
</evidence>
<feature type="domain" description="PhoU" evidence="8">
    <location>
        <begin position="16"/>
        <end position="104"/>
    </location>
</feature>
<evidence type="ECO:0000256" key="2">
    <source>
        <dbReference type="ARBA" id="ARBA00008107"/>
    </source>
</evidence>
<evidence type="ECO:0000256" key="7">
    <source>
        <dbReference type="PIRNR" id="PIRNR003107"/>
    </source>
</evidence>
<comment type="subunit">
    <text evidence="3 7">Homodimer.</text>
</comment>
<dbReference type="PANTHER" id="PTHR42930:SF3">
    <property type="entry name" value="PHOSPHATE-SPECIFIC TRANSPORT SYSTEM ACCESSORY PROTEIN PHOU"/>
    <property type="match status" value="1"/>
</dbReference>
<dbReference type="NCBIfam" id="TIGR02135">
    <property type="entry name" value="phoU_full"/>
    <property type="match status" value="1"/>
</dbReference>
<keyword evidence="10" id="KW-1185">Reference proteome</keyword>
<organism evidence="9 10">
    <name type="scientific">Peptococcus niger</name>
    <dbReference type="NCBI Taxonomy" id="2741"/>
    <lineage>
        <taxon>Bacteria</taxon>
        <taxon>Bacillati</taxon>
        <taxon>Bacillota</taxon>
        <taxon>Clostridia</taxon>
        <taxon>Eubacteriales</taxon>
        <taxon>Peptococcaceae</taxon>
        <taxon>Peptococcus</taxon>
    </lineage>
</organism>
<feature type="domain" description="PhoU" evidence="8">
    <location>
        <begin position="119"/>
        <end position="204"/>
    </location>
</feature>
<keyword evidence="5 7" id="KW-0963">Cytoplasm</keyword>
<evidence type="ECO:0000256" key="1">
    <source>
        <dbReference type="ARBA" id="ARBA00004496"/>
    </source>
</evidence>
<comment type="subcellular location">
    <subcellularLocation>
        <location evidence="1 7">Cytoplasm</location>
    </subcellularLocation>
</comment>
<reference evidence="9 10" key="1">
    <citation type="submission" date="2016-10" db="EMBL/GenBank/DDBJ databases">
        <authorList>
            <person name="de Groot N.N."/>
        </authorList>
    </citation>
    <scope>NUCLEOTIDE SEQUENCE [LARGE SCALE GENOMIC DNA]</scope>
    <source>
        <strain evidence="9 10">DSM 20475</strain>
    </source>
</reference>
<dbReference type="EMBL" id="FNAF01000003">
    <property type="protein sequence ID" value="SDD45569.1"/>
    <property type="molecule type" value="Genomic_DNA"/>
</dbReference>
<dbReference type="Pfam" id="PF01895">
    <property type="entry name" value="PhoU"/>
    <property type="match status" value="2"/>
</dbReference>
<gene>
    <name evidence="9" type="ORF">SAMN04489866_103159</name>
</gene>
<proteinExistence type="inferred from homology"/>
<dbReference type="STRING" id="2741.SAMN04489866_103159"/>
<evidence type="ECO:0000256" key="6">
    <source>
        <dbReference type="ARBA" id="ARBA00022592"/>
    </source>
</evidence>
<dbReference type="Gene3D" id="1.20.58.220">
    <property type="entry name" value="Phosphate transport system protein phou homolog 2, domain 2"/>
    <property type="match status" value="1"/>
</dbReference>
<dbReference type="RefSeq" id="WP_159427975.1">
    <property type="nucleotide sequence ID" value="NZ_FNAF01000003.1"/>
</dbReference>
<evidence type="ECO:0000313" key="10">
    <source>
        <dbReference type="Proteomes" id="UP000198995"/>
    </source>
</evidence>
<comment type="function">
    <text evidence="7">Plays a role in the regulation of phosphate uptake.</text>
</comment>
<dbReference type="FunFam" id="1.20.58.220:FF:000004">
    <property type="entry name" value="Phosphate-specific transport system accessory protein PhoU"/>
    <property type="match status" value="1"/>
</dbReference>
<evidence type="ECO:0000256" key="5">
    <source>
        <dbReference type="ARBA" id="ARBA00022490"/>
    </source>
</evidence>
<dbReference type="AlphaFoldDB" id="A0A1G6UW15"/>
<dbReference type="InterPro" id="IPR026022">
    <property type="entry name" value="PhoU_dom"/>
</dbReference>
<dbReference type="InterPro" id="IPR028366">
    <property type="entry name" value="PhoU"/>
</dbReference>
<dbReference type="GO" id="GO:0005737">
    <property type="term" value="C:cytoplasm"/>
    <property type="evidence" value="ECO:0007669"/>
    <property type="project" value="UniProtKB-SubCell"/>
</dbReference>
<name>A0A1G6UW15_PEPNI</name>
<evidence type="ECO:0000313" key="9">
    <source>
        <dbReference type="EMBL" id="SDD45569.1"/>
    </source>
</evidence>
<dbReference type="InterPro" id="IPR038078">
    <property type="entry name" value="PhoU-like_sf"/>
</dbReference>
<protein>
    <recommendedName>
        <fullName evidence="7">Phosphate-specific transport system accessory protein PhoU</fullName>
    </recommendedName>
</protein>
<dbReference type="GO" id="GO:0030643">
    <property type="term" value="P:intracellular phosphate ion homeostasis"/>
    <property type="evidence" value="ECO:0007669"/>
    <property type="project" value="InterPro"/>
</dbReference>
<dbReference type="PANTHER" id="PTHR42930">
    <property type="entry name" value="PHOSPHATE-SPECIFIC TRANSPORT SYSTEM ACCESSORY PROTEIN PHOU"/>
    <property type="match status" value="1"/>
</dbReference>
<evidence type="ECO:0000256" key="4">
    <source>
        <dbReference type="ARBA" id="ARBA00022448"/>
    </source>
</evidence>
<dbReference type="GO" id="GO:0045936">
    <property type="term" value="P:negative regulation of phosphate metabolic process"/>
    <property type="evidence" value="ECO:0007669"/>
    <property type="project" value="InterPro"/>
</dbReference>
<keyword evidence="6 7" id="KW-0592">Phosphate transport</keyword>
<accession>A0A1G6UW15</accession>
<dbReference type="OrthoDB" id="9814256at2"/>